<sequence length="647" mass="71568">MRWLTSTAWALAVGSSLATAHKAMHFAMEQNLEMMPRTHSARGLPAPGKKGVMLMNRIGPSLSELYVANIDGSNERKLLGNNSRFDYHASFSPDGQWITFTSERNGDGNSDLYRCRADGSGLEKLVATSSVEDAGVLSPDASKVAWVSTANGYTTNVWVMDLTTGEQRNLTNLEGVKGDPTKPNGFFRPSWSPDGEWLAFSSDRNTEWRGHGNGTGWEHTQELSVYVIRPDGRDFRKIASKEGWSLGSPRWSPDGSRIIFYEITTENTWDAHRPESVASATSQIVSVDFATGLDRIQHTSGTGVKVSPQYVTADNIGYLVKGGSNEGIHYTAESSTRAVINGTMRSPSWSPDGKSVVYEKSEFEARAMEKKLYSWDPEWEYRFTDVFPDLSQQGRLAITQKQLGNSSIVTMRPDGMDQKLVFDPLTQSNISSSEVGQGLAGAFQPTWSPDGEWIAFGIGAWFQSRATGKGYIARAKADGSYYEILTNGTINAGFPSYSLDGRYLVYRVWGAEFGLRIMDVTDKSVRVLTTTRDNLPFYSPDGQQIVFTRRTSYTNFDVCTIRPDGSDLKVLTSSGANDAHATWTADGRILYASGMYGFRDEAAIYDNTFQPYGQIFVMNADGSNKTILTDSIWEDSMALYLPNEVLE</sequence>
<dbReference type="AlphaFoldDB" id="A0A0L1J588"/>
<dbReference type="PANTHER" id="PTHR32161">
    <property type="entry name" value="DPP6 N-TERMINAL DOMAIN-LIKE PROTEIN"/>
    <property type="match status" value="1"/>
</dbReference>
<evidence type="ECO:0000313" key="2">
    <source>
        <dbReference type="EMBL" id="KNG86907.1"/>
    </source>
</evidence>
<comment type="caution">
    <text evidence="2">The sequence shown here is derived from an EMBL/GenBank/DDBJ whole genome shotgun (WGS) entry which is preliminary data.</text>
</comment>
<keyword evidence="1" id="KW-0732">Signal</keyword>
<keyword evidence="3" id="KW-1185">Reference proteome</keyword>
<dbReference type="Proteomes" id="UP000037505">
    <property type="component" value="Unassembled WGS sequence"/>
</dbReference>
<dbReference type="STRING" id="1509407.A0A0L1J588"/>
<dbReference type="InterPro" id="IPR011042">
    <property type="entry name" value="6-blade_b-propeller_TolB-like"/>
</dbReference>
<gene>
    <name evidence="2" type="ORF">ANOM_005358</name>
</gene>
<dbReference type="OrthoDB" id="43744at2759"/>
<dbReference type="SUPFAM" id="SSF82171">
    <property type="entry name" value="DPP6 N-terminal domain-like"/>
    <property type="match status" value="2"/>
</dbReference>
<evidence type="ECO:0000256" key="1">
    <source>
        <dbReference type="SAM" id="SignalP"/>
    </source>
</evidence>
<evidence type="ECO:0008006" key="4">
    <source>
        <dbReference type="Google" id="ProtNLM"/>
    </source>
</evidence>
<evidence type="ECO:0000313" key="3">
    <source>
        <dbReference type="Proteomes" id="UP000037505"/>
    </source>
</evidence>
<dbReference type="InterPro" id="IPR011659">
    <property type="entry name" value="WD40"/>
</dbReference>
<dbReference type="GeneID" id="26807162"/>
<dbReference type="RefSeq" id="XP_015407830.1">
    <property type="nucleotide sequence ID" value="XM_015550615.1"/>
</dbReference>
<dbReference type="EMBL" id="JNOM01000098">
    <property type="protein sequence ID" value="KNG86907.1"/>
    <property type="molecule type" value="Genomic_DNA"/>
</dbReference>
<name>A0A0L1J588_ASPN3</name>
<protein>
    <recommendedName>
        <fullName evidence="4">Tat pathway signal sequence domain-containing protein</fullName>
    </recommendedName>
</protein>
<dbReference type="PANTHER" id="PTHR32161:SF8">
    <property type="entry name" value="DPP6 N-TERMINAL DOMAIN-LIKE PROTEIN"/>
    <property type="match status" value="1"/>
</dbReference>
<organism evidence="2 3">
    <name type="scientific">Aspergillus nomiae NRRL (strain ATCC 15546 / NRRL 13137 / CBS 260.88 / M93)</name>
    <dbReference type="NCBI Taxonomy" id="1509407"/>
    <lineage>
        <taxon>Eukaryota</taxon>
        <taxon>Fungi</taxon>
        <taxon>Dikarya</taxon>
        <taxon>Ascomycota</taxon>
        <taxon>Pezizomycotina</taxon>
        <taxon>Eurotiomycetes</taxon>
        <taxon>Eurotiomycetidae</taxon>
        <taxon>Eurotiales</taxon>
        <taxon>Aspergillaceae</taxon>
        <taxon>Aspergillus</taxon>
        <taxon>Aspergillus subgen. Circumdati</taxon>
    </lineage>
</organism>
<feature type="signal peptide" evidence="1">
    <location>
        <begin position="1"/>
        <end position="18"/>
    </location>
</feature>
<dbReference type="Pfam" id="PF07676">
    <property type="entry name" value="PD40"/>
    <property type="match status" value="8"/>
</dbReference>
<accession>A0A0L1J588</accession>
<proteinExistence type="predicted"/>
<feature type="chain" id="PRO_5005553410" description="Tat pathway signal sequence domain-containing protein" evidence="1">
    <location>
        <begin position="19"/>
        <end position="647"/>
    </location>
</feature>
<dbReference type="Gene3D" id="2.120.10.30">
    <property type="entry name" value="TolB, C-terminal domain"/>
    <property type="match status" value="3"/>
</dbReference>
<reference evidence="2 3" key="1">
    <citation type="submission" date="2014-06" db="EMBL/GenBank/DDBJ databases">
        <title>The Genome of the Aflatoxigenic Filamentous Fungus Aspergillus nomius.</title>
        <authorList>
            <person name="Moore M.G."/>
            <person name="Shannon B.M."/>
            <person name="Brian M.M."/>
        </authorList>
    </citation>
    <scope>NUCLEOTIDE SEQUENCE [LARGE SCALE GENOMIC DNA]</scope>
    <source>
        <strain evidence="2 3">NRRL 13137</strain>
    </source>
</reference>